<proteinExistence type="predicted"/>
<protein>
    <submittedName>
        <fullName evidence="1">Uncharacterized protein</fullName>
    </submittedName>
</protein>
<organism evidence="1">
    <name type="scientific">mine drainage metagenome</name>
    <dbReference type="NCBI Taxonomy" id="410659"/>
    <lineage>
        <taxon>unclassified sequences</taxon>
        <taxon>metagenomes</taxon>
        <taxon>ecological metagenomes</taxon>
    </lineage>
</organism>
<comment type="caution">
    <text evidence="1">The sequence shown here is derived from an EMBL/GenBank/DDBJ whole genome shotgun (WGS) entry which is preliminary data.</text>
</comment>
<sequence>MLPRQRVLEQIAEQLHRDVLERQGRPLRQAEQRHARLALEGLEWDDACILTEHLRGIGIGNQRAQIVCGNIVDVQREDLEGQVGIRQSTPARELLRAHLRIVLGQIQPAIGRQPFEQDVGKSARSGLASGAQITHQRSSSFRMRTMVASTLGRACMRAMAASIRASTVSCVSTMTSV</sequence>
<gene>
    <name evidence="1" type="ORF">GALL_382930</name>
</gene>
<dbReference type="AlphaFoldDB" id="A0A1J5QVP1"/>
<reference evidence="1" key="1">
    <citation type="submission" date="2016-10" db="EMBL/GenBank/DDBJ databases">
        <title>Sequence of Gallionella enrichment culture.</title>
        <authorList>
            <person name="Poehlein A."/>
            <person name="Muehling M."/>
            <person name="Daniel R."/>
        </authorList>
    </citation>
    <scope>NUCLEOTIDE SEQUENCE</scope>
</reference>
<evidence type="ECO:0000313" key="1">
    <source>
        <dbReference type="EMBL" id="OIQ79965.1"/>
    </source>
</evidence>
<dbReference type="EMBL" id="MLJW01001130">
    <property type="protein sequence ID" value="OIQ79965.1"/>
    <property type="molecule type" value="Genomic_DNA"/>
</dbReference>
<name>A0A1J5QVP1_9ZZZZ</name>
<accession>A0A1J5QVP1</accession>